<dbReference type="Pfam" id="PF13912">
    <property type="entry name" value="zf-C2H2_6"/>
    <property type="match status" value="1"/>
</dbReference>
<dbReference type="InterPro" id="IPR013087">
    <property type="entry name" value="Znf_C2H2_type"/>
</dbReference>
<dbReference type="RefSeq" id="XP_005101689.1">
    <property type="nucleotide sequence ID" value="XM_005101632.3"/>
</dbReference>
<feature type="domain" description="C2H2-type" evidence="8">
    <location>
        <begin position="483"/>
        <end position="510"/>
    </location>
</feature>
<sequence length="969" mass="110082">MAEDCMLGGLDLVSPLAVAGLPGHEPCTSSVDFAIKLEKVAGLFLELLQESKIKLLDTPLSAISLICDVAKFMQRENDISLLCSSLDTKEQATQTRLVFQDIEILYTKAQQCKSTQNDFTATDRKDGNPDTIGDTSGKVAYNNNKSRKLNKSVFDDDFYDVEDEGSQITNTSIIKSDICDDYVLEPSVAEDQSKEFKCSYCSKVFIDRRNLKSHLWIHEKEKSYECSICGKKFLRPHQLTRHKRVHTGEKPYKCSVCSRAFGDVSNLNAHMRKEHPKEAFSRQCDMCGQRCPSSEELEEHIKAHHAEETEQKEKLGPRTRGSSKSKKDTSKSQPSKKQPKSRVPKKRDRSCQKSQDAKDTFQCKICGKSLNQRCALLAHMKRHVSKKCYRCEFCNEEFKELKELKAHARKHTSDRPYTCSECNKCFKSQGTLKAHMLIHTGRLPYSCQICGKSFSQTSGLNVHKLTHTAEEERAKRENNSSEFTCDICGKAYKTKFRLTIHAKSHDSKRDMPCDFCDKKFQSGHDLAIHRRTHTKDKYACRLCGASFKSRSVYYFHTRTHPTERPHLCHTCGKSFTRSYDLTAHKRRHTESADKQLGPYGCEVCGKVYQMKNSLKIHMKIHQGIFDHPCDFCEKKFKCPAELRHHRRVHTLEKPYKCETCGRSFSRHSTLVNHRRTHSGERPYLCIVCGSTFKLSCTLKKHAKVHTREGPVKGKGARTRQTPALPQAAEMSATTLPDPAVSKAEITATLPATAAAPLPLPLQQQQQQQEQQQQQPLQPSEPQLQQLQLPQQPQPLPQSHQIIINHRREPSSTLLLTTPTLKQTVATLIQTDSATLLQHLERAGGSLQPQLHQQQQQQQQQQLQQQQHDIADLQNMDTIALPANILHMRDTNATTTLMDLRDTTGIAAVRTFLTTNELDMREVPRTLATAQLDNSRDASRNVMDMRAGPSSATTLQYNPNATFPSYYYYQ</sequence>
<dbReference type="SUPFAM" id="SSF57667">
    <property type="entry name" value="beta-beta-alpha zinc fingers"/>
    <property type="match status" value="8"/>
</dbReference>
<feature type="domain" description="C2H2-type" evidence="8">
    <location>
        <begin position="566"/>
        <end position="593"/>
    </location>
</feature>
<feature type="domain" description="C2H2-type" evidence="8">
    <location>
        <begin position="599"/>
        <end position="623"/>
    </location>
</feature>
<evidence type="ECO:0000256" key="7">
    <source>
        <dbReference type="SAM" id="MobiDB-lite"/>
    </source>
</evidence>
<feature type="compositionally biased region" description="Low complexity" evidence="7">
    <location>
        <begin position="761"/>
        <end position="790"/>
    </location>
</feature>
<feature type="domain" description="C2H2-type" evidence="8">
    <location>
        <begin position="361"/>
        <end position="388"/>
    </location>
</feature>
<organism evidence="9 10">
    <name type="scientific">Aplysia californica</name>
    <name type="common">California sea hare</name>
    <dbReference type="NCBI Taxonomy" id="6500"/>
    <lineage>
        <taxon>Eukaryota</taxon>
        <taxon>Metazoa</taxon>
        <taxon>Spiralia</taxon>
        <taxon>Lophotrochozoa</taxon>
        <taxon>Mollusca</taxon>
        <taxon>Gastropoda</taxon>
        <taxon>Heterobranchia</taxon>
        <taxon>Euthyneura</taxon>
        <taxon>Tectipleura</taxon>
        <taxon>Aplysiida</taxon>
        <taxon>Aplysioidea</taxon>
        <taxon>Aplysiidae</taxon>
        <taxon>Aplysia</taxon>
    </lineage>
</organism>
<evidence type="ECO:0000313" key="10">
    <source>
        <dbReference type="RefSeq" id="XP_005101689.1"/>
    </source>
</evidence>
<dbReference type="SMART" id="SM00355">
    <property type="entry name" value="ZnF_C2H2"/>
    <property type="match status" value="16"/>
</dbReference>
<dbReference type="PROSITE" id="PS00028">
    <property type="entry name" value="ZINC_FINGER_C2H2_1"/>
    <property type="match status" value="16"/>
</dbReference>
<dbReference type="InterPro" id="IPR036236">
    <property type="entry name" value="Znf_C2H2_sf"/>
</dbReference>
<name>A0ABM0JUC6_APLCA</name>
<keyword evidence="2" id="KW-0677">Repeat</keyword>
<feature type="domain" description="C2H2-type" evidence="8">
    <location>
        <begin position="389"/>
        <end position="416"/>
    </location>
</feature>
<feature type="domain" description="C2H2-type" evidence="8">
    <location>
        <begin position="417"/>
        <end position="444"/>
    </location>
</feature>
<gene>
    <name evidence="10" type="primary">LOC101851507</name>
</gene>
<protein>
    <submittedName>
        <fullName evidence="10">Zinc finger protein 271</fullName>
    </submittedName>
</protein>
<evidence type="ECO:0000256" key="4">
    <source>
        <dbReference type="ARBA" id="ARBA00022833"/>
    </source>
</evidence>
<feature type="domain" description="C2H2-type" evidence="8">
    <location>
        <begin position="683"/>
        <end position="710"/>
    </location>
</feature>
<proteinExistence type="predicted"/>
<dbReference type="Gene3D" id="3.30.160.60">
    <property type="entry name" value="Classic Zinc Finger"/>
    <property type="match status" value="12"/>
</dbReference>
<keyword evidence="4" id="KW-0862">Zinc</keyword>
<accession>A0ABM0JUC6</accession>
<dbReference type="InterPro" id="IPR050826">
    <property type="entry name" value="Krueppel_C2H2_ZnFinger"/>
</dbReference>
<dbReference type="Pfam" id="PF00096">
    <property type="entry name" value="zf-C2H2"/>
    <property type="match status" value="10"/>
</dbReference>
<feature type="domain" description="C2H2-type" evidence="8">
    <location>
        <begin position="538"/>
        <end position="565"/>
    </location>
</feature>
<feature type="region of interest" description="Disordered" evidence="7">
    <location>
        <begin position="761"/>
        <end position="796"/>
    </location>
</feature>
<evidence type="ECO:0000256" key="6">
    <source>
        <dbReference type="PROSITE-ProRule" id="PRU00042"/>
    </source>
</evidence>
<keyword evidence="3 6" id="KW-0863">Zinc-finger</keyword>
<keyword evidence="1" id="KW-0479">Metal-binding</keyword>
<dbReference type="GeneID" id="101851507"/>
<evidence type="ECO:0000256" key="1">
    <source>
        <dbReference type="ARBA" id="ARBA00022723"/>
    </source>
</evidence>
<feature type="domain" description="C2H2-type" evidence="8">
    <location>
        <begin position="627"/>
        <end position="654"/>
    </location>
</feature>
<dbReference type="PROSITE" id="PS50157">
    <property type="entry name" value="ZINC_FINGER_C2H2_2"/>
    <property type="match status" value="16"/>
</dbReference>
<keyword evidence="9" id="KW-1185">Reference proteome</keyword>
<feature type="region of interest" description="Disordered" evidence="7">
    <location>
        <begin position="304"/>
        <end position="353"/>
    </location>
</feature>
<evidence type="ECO:0000256" key="3">
    <source>
        <dbReference type="ARBA" id="ARBA00022771"/>
    </source>
</evidence>
<evidence type="ECO:0000256" key="5">
    <source>
        <dbReference type="ARBA" id="ARBA00023242"/>
    </source>
</evidence>
<feature type="domain" description="C2H2-type" evidence="8">
    <location>
        <begin position="196"/>
        <end position="223"/>
    </location>
</feature>
<feature type="domain" description="C2H2-type" evidence="8">
    <location>
        <begin position="252"/>
        <end position="280"/>
    </location>
</feature>
<feature type="compositionally biased region" description="Basic and acidic residues" evidence="7">
    <location>
        <begin position="304"/>
        <end position="316"/>
    </location>
</feature>
<feature type="region of interest" description="Disordered" evidence="7">
    <location>
        <begin position="703"/>
        <end position="736"/>
    </location>
</feature>
<evidence type="ECO:0000313" key="9">
    <source>
        <dbReference type="Proteomes" id="UP000694888"/>
    </source>
</evidence>
<evidence type="ECO:0000256" key="2">
    <source>
        <dbReference type="ARBA" id="ARBA00022737"/>
    </source>
</evidence>
<evidence type="ECO:0000259" key="8">
    <source>
        <dbReference type="PROSITE" id="PS50157"/>
    </source>
</evidence>
<feature type="domain" description="C2H2-type" evidence="8">
    <location>
        <begin position="224"/>
        <end position="251"/>
    </location>
</feature>
<dbReference type="PANTHER" id="PTHR24377">
    <property type="entry name" value="IP01015P-RELATED"/>
    <property type="match status" value="1"/>
</dbReference>
<feature type="domain" description="C2H2-type" evidence="8">
    <location>
        <begin position="445"/>
        <end position="472"/>
    </location>
</feature>
<feature type="domain" description="C2H2-type" evidence="8">
    <location>
        <begin position="282"/>
        <end position="309"/>
    </location>
</feature>
<dbReference type="Proteomes" id="UP000694888">
    <property type="component" value="Unplaced"/>
</dbReference>
<feature type="compositionally biased region" description="Basic residues" evidence="7">
    <location>
        <begin position="337"/>
        <end position="348"/>
    </location>
</feature>
<feature type="domain" description="C2H2-type" evidence="8">
    <location>
        <begin position="511"/>
        <end position="538"/>
    </location>
</feature>
<keyword evidence="5" id="KW-0539">Nucleus</keyword>
<reference evidence="10" key="1">
    <citation type="submission" date="2025-08" db="UniProtKB">
        <authorList>
            <consortium name="RefSeq"/>
        </authorList>
    </citation>
    <scope>IDENTIFICATION</scope>
</reference>
<feature type="domain" description="C2H2-type" evidence="8">
    <location>
        <begin position="655"/>
        <end position="682"/>
    </location>
</feature>